<accession>C0BEV6</accession>
<evidence type="ECO:0000313" key="2">
    <source>
        <dbReference type="EMBL" id="EEG87801.1"/>
    </source>
</evidence>
<evidence type="ECO:0000256" key="1">
    <source>
        <dbReference type="SAM" id="Phobius"/>
    </source>
</evidence>
<protein>
    <submittedName>
        <fullName evidence="2">Uncharacterized protein</fullName>
    </submittedName>
</protein>
<feature type="transmembrane region" description="Helical" evidence="1">
    <location>
        <begin position="30"/>
        <end position="48"/>
    </location>
</feature>
<evidence type="ECO:0000313" key="3">
    <source>
        <dbReference type="Proteomes" id="UP000003793"/>
    </source>
</evidence>
<keyword evidence="1" id="KW-0812">Transmembrane</keyword>
<comment type="caution">
    <text evidence="2">The sequence shown here is derived from an EMBL/GenBank/DDBJ whole genome shotgun (WGS) entry which is preliminary data.</text>
</comment>
<reference evidence="2 3" key="1">
    <citation type="submission" date="2009-02" db="EMBL/GenBank/DDBJ databases">
        <authorList>
            <person name="Fulton L."/>
            <person name="Clifton S."/>
            <person name="Fulton B."/>
            <person name="Xu J."/>
            <person name="Minx P."/>
            <person name="Pepin K.H."/>
            <person name="Johnson M."/>
            <person name="Bhonagiri V."/>
            <person name="Nash W.E."/>
            <person name="Mardis E.R."/>
            <person name="Wilson R.K."/>
        </authorList>
    </citation>
    <scope>NUCLEOTIDE SEQUENCE [LARGE SCALE GENOMIC DNA]</scope>
    <source>
        <strain evidence="2 3">ATCC 27758</strain>
    </source>
</reference>
<dbReference type="AlphaFoldDB" id="C0BEV6"/>
<organism evidence="2 3">
    <name type="scientific">Coprococcus comes ATCC 27758</name>
    <dbReference type="NCBI Taxonomy" id="470146"/>
    <lineage>
        <taxon>Bacteria</taxon>
        <taxon>Bacillati</taxon>
        <taxon>Bacillota</taxon>
        <taxon>Clostridia</taxon>
        <taxon>Lachnospirales</taxon>
        <taxon>Lachnospiraceae</taxon>
        <taxon>Coprococcus</taxon>
    </lineage>
</organism>
<reference evidence="2 3" key="2">
    <citation type="submission" date="2009-03" db="EMBL/GenBank/DDBJ databases">
        <title>Draft genome sequence of Coprococcus comes (ATCC 27758).</title>
        <authorList>
            <person name="Sudarsanam P."/>
            <person name="Ley R."/>
            <person name="Guruge J."/>
            <person name="Turnbaugh P.J."/>
            <person name="Mahowald M."/>
            <person name="Liep D."/>
            <person name="Gordon J."/>
        </authorList>
    </citation>
    <scope>NUCLEOTIDE SEQUENCE [LARGE SCALE GENOMIC DNA]</scope>
    <source>
        <strain evidence="2 3">ATCC 27758</strain>
    </source>
</reference>
<dbReference type="EMBL" id="ABVR01000046">
    <property type="protein sequence ID" value="EEG87801.1"/>
    <property type="molecule type" value="Genomic_DNA"/>
</dbReference>
<sequence>MLYPSHSHSGSITFIHNKNASPDLHRFWHFYYRFSESFFIILQMLLLFRRCCLHQVRIS</sequence>
<proteinExistence type="predicted"/>
<keyword evidence="1" id="KW-1133">Transmembrane helix</keyword>
<dbReference type="Proteomes" id="UP000003793">
    <property type="component" value="Unassembled WGS sequence"/>
</dbReference>
<keyword evidence="1" id="KW-0472">Membrane</keyword>
<name>C0BEV6_9FIRM</name>
<gene>
    <name evidence="2" type="ORF">COPCOM_03718</name>
</gene>
<dbReference type="HOGENOM" id="CLU_2952506_0_0_9"/>